<evidence type="ECO:0000313" key="2">
    <source>
        <dbReference type="EMBL" id="MPC28958.1"/>
    </source>
</evidence>
<evidence type="ECO:0000256" key="1">
    <source>
        <dbReference type="SAM" id="MobiDB-lite"/>
    </source>
</evidence>
<keyword evidence="3" id="KW-1185">Reference proteome</keyword>
<protein>
    <submittedName>
        <fullName evidence="2">Uncharacterized protein</fullName>
    </submittedName>
</protein>
<sequence length="124" mass="13577">MAQSRRPRIVHVEWLWAAVEEGPPSSPDSEVGSDSEVVGDGEIDNVADKARDEPFCGQSQRQNASADRLRRRARSGEIWLGVKGGRSDGKMGKEKKGIVGQGFIRSRVPEPDHVTNSCHLTVTI</sequence>
<comment type="caution">
    <text evidence="2">The sequence shown here is derived from an EMBL/GenBank/DDBJ whole genome shotgun (WGS) entry which is preliminary data.</text>
</comment>
<name>A0A5B7E5A9_PORTR</name>
<organism evidence="2 3">
    <name type="scientific">Portunus trituberculatus</name>
    <name type="common">Swimming crab</name>
    <name type="synonym">Neptunus trituberculatus</name>
    <dbReference type="NCBI Taxonomy" id="210409"/>
    <lineage>
        <taxon>Eukaryota</taxon>
        <taxon>Metazoa</taxon>
        <taxon>Ecdysozoa</taxon>
        <taxon>Arthropoda</taxon>
        <taxon>Crustacea</taxon>
        <taxon>Multicrustacea</taxon>
        <taxon>Malacostraca</taxon>
        <taxon>Eumalacostraca</taxon>
        <taxon>Eucarida</taxon>
        <taxon>Decapoda</taxon>
        <taxon>Pleocyemata</taxon>
        <taxon>Brachyura</taxon>
        <taxon>Eubrachyura</taxon>
        <taxon>Portunoidea</taxon>
        <taxon>Portunidae</taxon>
        <taxon>Portuninae</taxon>
        <taxon>Portunus</taxon>
    </lineage>
</organism>
<accession>A0A5B7E5A9</accession>
<gene>
    <name evidence="2" type="ORF">E2C01_022174</name>
</gene>
<dbReference type="EMBL" id="VSRR010001993">
    <property type="protein sequence ID" value="MPC28958.1"/>
    <property type="molecule type" value="Genomic_DNA"/>
</dbReference>
<feature type="region of interest" description="Disordered" evidence="1">
    <location>
        <begin position="20"/>
        <end position="70"/>
    </location>
</feature>
<dbReference type="AlphaFoldDB" id="A0A5B7E5A9"/>
<proteinExistence type="predicted"/>
<dbReference type="Proteomes" id="UP000324222">
    <property type="component" value="Unassembled WGS sequence"/>
</dbReference>
<reference evidence="2 3" key="1">
    <citation type="submission" date="2019-05" db="EMBL/GenBank/DDBJ databases">
        <title>Another draft genome of Portunus trituberculatus and its Hox gene families provides insights of decapod evolution.</title>
        <authorList>
            <person name="Jeong J.-H."/>
            <person name="Song I."/>
            <person name="Kim S."/>
            <person name="Choi T."/>
            <person name="Kim D."/>
            <person name="Ryu S."/>
            <person name="Kim W."/>
        </authorList>
    </citation>
    <scope>NUCLEOTIDE SEQUENCE [LARGE SCALE GENOMIC DNA]</scope>
    <source>
        <tissue evidence="2">Muscle</tissue>
    </source>
</reference>
<evidence type="ECO:0000313" key="3">
    <source>
        <dbReference type="Proteomes" id="UP000324222"/>
    </source>
</evidence>
<feature type="compositionally biased region" description="Acidic residues" evidence="1">
    <location>
        <begin position="31"/>
        <end position="45"/>
    </location>
</feature>